<name>A0A0C3E8X8_9AGAM</name>
<keyword evidence="7" id="KW-0443">Lipid metabolism</keyword>
<evidence type="ECO:0000313" key="11">
    <source>
        <dbReference type="EMBL" id="KIM64426.1"/>
    </source>
</evidence>
<keyword evidence="12" id="KW-1185">Reference proteome</keyword>
<evidence type="ECO:0000256" key="2">
    <source>
        <dbReference type="ARBA" id="ARBA00022516"/>
    </source>
</evidence>
<proteinExistence type="predicted"/>
<protein>
    <recommendedName>
        <fullName evidence="13">Very-long-chain 3-oxoacyl-CoA synthase</fullName>
    </recommendedName>
</protein>
<evidence type="ECO:0008006" key="13">
    <source>
        <dbReference type="Google" id="ProtNLM"/>
    </source>
</evidence>
<dbReference type="InParanoid" id="A0A0C3E8X8"/>
<evidence type="ECO:0000256" key="10">
    <source>
        <dbReference type="SAM" id="Phobius"/>
    </source>
</evidence>
<evidence type="ECO:0000256" key="3">
    <source>
        <dbReference type="ARBA" id="ARBA00022679"/>
    </source>
</evidence>
<keyword evidence="8 10" id="KW-0472">Membrane</keyword>
<dbReference type="OrthoDB" id="434092at2759"/>
<evidence type="ECO:0000313" key="12">
    <source>
        <dbReference type="Proteomes" id="UP000053989"/>
    </source>
</evidence>
<dbReference type="GO" id="GO:0006633">
    <property type="term" value="P:fatty acid biosynthetic process"/>
    <property type="evidence" value="ECO:0007669"/>
    <property type="project" value="UniProtKB-KW"/>
</dbReference>
<evidence type="ECO:0000256" key="4">
    <source>
        <dbReference type="ARBA" id="ARBA00022692"/>
    </source>
</evidence>
<evidence type="ECO:0000256" key="7">
    <source>
        <dbReference type="ARBA" id="ARBA00023098"/>
    </source>
</evidence>
<feature type="transmembrane region" description="Helical" evidence="10">
    <location>
        <begin position="142"/>
        <end position="166"/>
    </location>
</feature>
<keyword evidence="6 10" id="KW-1133">Transmembrane helix</keyword>
<evidence type="ECO:0000256" key="9">
    <source>
        <dbReference type="ARBA" id="ARBA00023160"/>
    </source>
</evidence>
<feature type="transmembrane region" description="Helical" evidence="10">
    <location>
        <begin position="30"/>
        <end position="48"/>
    </location>
</feature>
<evidence type="ECO:0000256" key="1">
    <source>
        <dbReference type="ARBA" id="ARBA00004141"/>
    </source>
</evidence>
<feature type="transmembrane region" description="Helical" evidence="10">
    <location>
        <begin position="69"/>
        <end position="89"/>
    </location>
</feature>
<keyword evidence="3" id="KW-0808">Transferase</keyword>
<evidence type="ECO:0000256" key="8">
    <source>
        <dbReference type="ARBA" id="ARBA00023136"/>
    </source>
</evidence>
<organism evidence="11 12">
    <name type="scientific">Scleroderma citrinum Foug A</name>
    <dbReference type="NCBI Taxonomy" id="1036808"/>
    <lineage>
        <taxon>Eukaryota</taxon>
        <taxon>Fungi</taxon>
        <taxon>Dikarya</taxon>
        <taxon>Basidiomycota</taxon>
        <taxon>Agaricomycotina</taxon>
        <taxon>Agaricomycetes</taxon>
        <taxon>Agaricomycetidae</taxon>
        <taxon>Boletales</taxon>
        <taxon>Sclerodermatineae</taxon>
        <taxon>Sclerodermataceae</taxon>
        <taxon>Scleroderma</taxon>
    </lineage>
</organism>
<reference evidence="11 12" key="1">
    <citation type="submission" date="2014-04" db="EMBL/GenBank/DDBJ databases">
        <authorList>
            <consortium name="DOE Joint Genome Institute"/>
            <person name="Kuo A."/>
            <person name="Kohler A."/>
            <person name="Nagy L.G."/>
            <person name="Floudas D."/>
            <person name="Copeland A."/>
            <person name="Barry K.W."/>
            <person name="Cichocki N."/>
            <person name="Veneault-Fourrey C."/>
            <person name="LaButti K."/>
            <person name="Lindquist E.A."/>
            <person name="Lipzen A."/>
            <person name="Lundell T."/>
            <person name="Morin E."/>
            <person name="Murat C."/>
            <person name="Sun H."/>
            <person name="Tunlid A."/>
            <person name="Henrissat B."/>
            <person name="Grigoriev I.V."/>
            <person name="Hibbett D.S."/>
            <person name="Martin F."/>
            <person name="Nordberg H.P."/>
            <person name="Cantor M.N."/>
            <person name="Hua S.X."/>
        </authorList>
    </citation>
    <scope>NUCLEOTIDE SEQUENCE [LARGE SCALE GENOMIC DNA]</scope>
    <source>
        <strain evidence="11 12">Foug A</strain>
    </source>
</reference>
<sequence>MAHFLKSYCGGLAHPDAVLSYLEAIPTPKWSSMFVFYTTYLSIVFGMRKSMKLRLPPHRVAMVFRIHDLIGCVANLVLTLLLGMEAWSICNRLGAYAAICSEEAFTPILHLCFKLSLYLRCCELLDAVFLALLDKPISAFSLYHHVTASIIAFISLDIRIPLYWLAAFTSSGYNAIECKSNVVAPTNLPYLVADYSHYLTFGARKPWWLKYALRHHILHVKFGILCAIFAYCNYIAHTYWPALPHLGTCAGTEFGAWMAIGILSSYFFVYYFKALWKLTI</sequence>
<feature type="transmembrane region" description="Helical" evidence="10">
    <location>
        <begin position="222"/>
        <end position="242"/>
    </location>
</feature>
<dbReference type="InterPro" id="IPR002076">
    <property type="entry name" value="ELO_fam"/>
</dbReference>
<dbReference type="AlphaFoldDB" id="A0A0C3E8X8"/>
<accession>A0A0C3E8X8</accession>
<reference evidence="12" key="2">
    <citation type="submission" date="2015-01" db="EMBL/GenBank/DDBJ databases">
        <title>Evolutionary Origins and Diversification of the Mycorrhizal Mutualists.</title>
        <authorList>
            <consortium name="DOE Joint Genome Institute"/>
            <consortium name="Mycorrhizal Genomics Consortium"/>
            <person name="Kohler A."/>
            <person name="Kuo A."/>
            <person name="Nagy L.G."/>
            <person name="Floudas D."/>
            <person name="Copeland A."/>
            <person name="Barry K.W."/>
            <person name="Cichocki N."/>
            <person name="Veneault-Fourrey C."/>
            <person name="LaButti K."/>
            <person name="Lindquist E.A."/>
            <person name="Lipzen A."/>
            <person name="Lundell T."/>
            <person name="Morin E."/>
            <person name="Murat C."/>
            <person name="Riley R."/>
            <person name="Ohm R."/>
            <person name="Sun H."/>
            <person name="Tunlid A."/>
            <person name="Henrissat B."/>
            <person name="Grigoriev I.V."/>
            <person name="Hibbett D.S."/>
            <person name="Martin F."/>
        </authorList>
    </citation>
    <scope>NUCLEOTIDE SEQUENCE [LARGE SCALE GENOMIC DNA]</scope>
    <source>
        <strain evidence="12">Foug A</strain>
    </source>
</reference>
<dbReference type="GO" id="GO:0016020">
    <property type="term" value="C:membrane"/>
    <property type="evidence" value="ECO:0007669"/>
    <property type="project" value="UniProtKB-SubCell"/>
</dbReference>
<dbReference type="Proteomes" id="UP000053989">
    <property type="component" value="Unassembled WGS sequence"/>
</dbReference>
<feature type="transmembrane region" description="Helical" evidence="10">
    <location>
        <begin position="254"/>
        <end position="272"/>
    </location>
</feature>
<dbReference type="STRING" id="1036808.A0A0C3E8X8"/>
<dbReference type="EMBL" id="KN822028">
    <property type="protein sequence ID" value="KIM64426.1"/>
    <property type="molecule type" value="Genomic_DNA"/>
</dbReference>
<dbReference type="Pfam" id="PF01151">
    <property type="entry name" value="ELO"/>
    <property type="match status" value="1"/>
</dbReference>
<keyword evidence="4 10" id="KW-0812">Transmembrane</keyword>
<keyword evidence="9" id="KW-0275">Fatty acid biosynthesis</keyword>
<dbReference type="HOGENOM" id="CLU_994530_0_0_1"/>
<comment type="subcellular location">
    <subcellularLocation>
        <location evidence="1">Membrane</location>
        <topology evidence="1">Multi-pass membrane protein</topology>
    </subcellularLocation>
</comment>
<dbReference type="GO" id="GO:0009922">
    <property type="term" value="F:fatty acid elongase activity"/>
    <property type="evidence" value="ECO:0007669"/>
    <property type="project" value="InterPro"/>
</dbReference>
<keyword evidence="5" id="KW-0276">Fatty acid metabolism</keyword>
<gene>
    <name evidence="11" type="ORF">SCLCIDRAFT_23443</name>
</gene>
<keyword evidence="2" id="KW-0444">Lipid biosynthesis</keyword>
<evidence type="ECO:0000256" key="6">
    <source>
        <dbReference type="ARBA" id="ARBA00022989"/>
    </source>
</evidence>
<evidence type="ECO:0000256" key="5">
    <source>
        <dbReference type="ARBA" id="ARBA00022832"/>
    </source>
</evidence>